<feature type="region of interest" description="Disordered" evidence="1">
    <location>
        <begin position="1"/>
        <end position="29"/>
    </location>
</feature>
<name>A0AAV2P0A9_9HYME</name>
<dbReference type="EMBL" id="OZ034828">
    <property type="protein sequence ID" value="CAL1685069.1"/>
    <property type="molecule type" value="Genomic_DNA"/>
</dbReference>
<keyword evidence="3" id="KW-1185">Reference proteome</keyword>
<gene>
    <name evidence="2" type="ORF">LPLAT_LOCUS10553</name>
</gene>
<proteinExistence type="predicted"/>
<reference evidence="2" key="1">
    <citation type="submission" date="2024-04" db="EMBL/GenBank/DDBJ databases">
        <authorList>
            <consortium name="Molecular Ecology Group"/>
        </authorList>
    </citation>
    <scope>NUCLEOTIDE SEQUENCE</scope>
</reference>
<dbReference type="AlphaFoldDB" id="A0AAV2P0A9"/>
<protein>
    <submittedName>
        <fullName evidence="2">Uncharacterized protein</fullName>
    </submittedName>
</protein>
<feature type="compositionally biased region" description="Basic and acidic residues" evidence="1">
    <location>
        <begin position="1"/>
        <end position="14"/>
    </location>
</feature>
<evidence type="ECO:0000313" key="2">
    <source>
        <dbReference type="EMBL" id="CAL1685069.1"/>
    </source>
</evidence>
<organism evidence="2 3">
    <name type="scientific">Lasius platythorax</name>
    <dbReference type="NCBI Taxonomy" id="488582"/>
    <lineage>
        <taxon>Eukaryota</taxon>
        <taxon>Metazoa</taxon>
        <taxon>Ecdysozoa</taxon>
        <taxon>Arthropoda</taxon>
        <taxon>Hexapoda</taxon>
        <taxon>Insecta</taxon>
        <taxon>Pterygota</taxon>
        <taxon>Neoptera</taxon>
        <taxon>Endopterygota</taxon>
        <taxon>Hymenoptera</taxon>
        <taxon>Apocrita</taxon>
        <taxon>Aculeata</taxon>
        <taxon>Formicoidea</taxon>
        <taxon>Formicidae</taxon>
        <taxon>Formicinae</taxon>
        <taxon>Lasius</taxon>
        <taxon>Lasius</taxon>
    </lineage>
</organism>
<evidence type="ECO:0000256" key="1">
    <source>
        <dbReference type="SAM" id="MobiDB-lite"/>
    </source>
</evidence>
<dbReference type="Proteomes" id="UP001497644">
    <property type="component" value="Chromosome 5"/>
</dbReference>
<evidence type="ECO:0000313" key="3">
    <source>
        <dbReference type="Proteomes" id="UP001497644"/>
    </source>
</evidence>
<sequence length="80" mass="8977">MQAVRSHGEGRDFEGGSEAQANLERPRNIVGSAAATKRVSLRVQTNSTRYIQVLYALLRDWYVLARCERHSATGSAREEK</sequence>
<accession>A0AAV2P0A9</accession>